<evidence type="ECO:0000256" key="3">
    <source>
        <dbReference type="ARBA" id="ARBA00005599"/>
    </source>
</evidence>
<reference evidence="9 11" key="1">
    <citation type="journal article" date="2008" name="Science">
        <title>The Physcomitrella genome reveals evolutionary insights into the conquest of land by plants.</title>
        <authorList>
            <person name="Rensing S."/>
            <person name="Lang D."/>
            <person name="Zimmer A."/>
            <person name="Terry A."/>
            <person name="Salamov A."/>
            <person name="Shapiro H."/>
            <person name="Nishiyama T."/>
            <person name="Perroud P.-F."/>
            <person name="Lindquist E."/>
            <person name="Kamisugi Y."/>
            <person name="Tanahashi T."/>
            <person name="Sakakibara K."/>
            <person name="Fujita T."/>
            <person name="Oishi K."/>
            <person name="Shin-I T."/>
            <person name="Kuroki Y."/>
            <person name="Toyoda A."/>
            <person name="Suzuki Y."/>
            <person name="Hashimoto A."/>
            <person name="Yamaguchi K."/>
            <person name="Sugano A."/>
            <person name="Kohara Y."/>
            <person name="Fujiyama A."/>
            <person name="Anterola A."/>
            <person name="Aoki S."/>
            <person name="Ashton N."/>
            <person name="Barbazuk W.B."/>
            <person name="Barker E."/>
            <person name="Bennetzen J."/>
            <person name="Bezanilla M."/>
            <person name="Blankenship R."/>
            <person name="Cho S.H."/>
            <person name="Dutcher S."/>
            <person name="Estelle M."/>
            <person name="Fawcett J.A."/>
            <person name="Gundlach H."/>
            <person name="Hanada K."/>
            <person name="Heyl A."/>
            <person name="Hicks K.A."/>
            <person name="Hugh J."/>
            <person name="Lohr M."/>
            <person name="Mayer K."/>
            <person name="Melkozernov A."/>
            <person name="Murata T."/>
            <person name="Nelson D."/>
            <person name="Pils B."/>
            <person name="Prigge M."/>
            <person name="Reiss B."/>
            <person name="Renner T."/>
            <person name="Rombauts S."/>
            <person name="Rushton P."/>
            <person name="Sanderfoot A."/>
            <person name="Schween G."/>
            <person name="Shiu S.-H."/>
            <person name="Stueber K."/>
            <person name="Theodoulou F.L."/>
            <person name="Tu H."/>
            <person name="Van de Peer Y."/>
            <person name="Verrier P.J."/>
            <person name="Waters E."/>
            <person name="Wood A."/>
            <person name="Yang L."/>
            <person name="Cove D."/>
            <person name="Cuming A."/>
            <person name="Hasebe M."/>
            <person name="Lucas S."/>
            <person name="Mishler D.B."/>
            <person name="Reski R."/>
            <person name="Grigoriev I."/>
            <person name="Quatrano R.S."/>
            <person name="Boore J.L."/>
        </authorList>
    </citation>
    <scope>NUCLEOTIDE SEQUENCE [LARGE SCALE GENOMIC DNA]</scope>
    <source>
        <strain evidence="10 11">cv. Gransden 2004</strain>
    </source>
</reference>
<dbReference type="AlphaFoldDB" id="A0A2K1KPR6"/>
<protein>
    <recommendedName>
        <fullName evidence="4">RAB6-interacting golgin</fullName>
    </recommendedName>
</protein>
<gene>
    <name evidence="10" type="primary">LOC112281661</name>
    <name evidence="9" type="ORF">PHYPA_006680</name>
</gene>
<dbReference type="EnsemblPlants" id="Pp3c4_24280V3.3">
    <property type="protein sequence ID" value="Pp3c4_24280V3.3"/>
    <property type="gene ID" value="Pp3c4_24280"/>
</dbReference>
<dbReference type="EMBL" id="ABEU02000004">
    <property type="protein sequence ID" value="PNR55783.1"/>
    <property type="molecule type" value="Genomic_DNA"/>
</dbReference>
<evidence type="ECO:0000313" key="9">
    <source>
        <dbReference type="EMBL" id="PNR55783.1"/>
    </source>
</evidence>
<dbReference type="InterPro" id="IPR007033">
    <property type="entry name" value="GORAB"/>
</dbReference>
<feature type="coiled-coil region" evidence="8">
    <location>
        <begin position="81"/>
        <end position="119"/>
    </location>
</feature>
<dbReference type="EnsemblPlants" id="Pp3c4_24280V3.1">
    <property type="protein sequence ID" value="Pp3c4_24280V3.1"/>
    <property type="gene ID" value="Pp3c4_24280"/>
</dbReference>
<evidence type="ECO:0000313" key="11">
    <source>
        <dbReference type="Proteomes" id="UP000006727"/>
    </source>
</evidence>
<accession>A0A2K1KPR6</accession>
<feature type="coiled-coil region" evidence="8">
    <location>
        <begin position="145"/>
        <end position="201"/>
    </location>
</feature>
<dbReference type="Gramene" id="Pp3c4_24280V3.1">
    <property type="protein sequence ID" value="Pp3c4_24280V3.1"/>
    <property type="gene ID" value="Pp3c4_24280"/>
</dbReference>
<evidence type="ECO:0000256" key="8">
    <source>
        <dbReference type="SAM" id="Coils"/>
    </source>
</evidence>
<dbReference type="PaxDb" id="3218-PP1S60_176V6.1"/>
<dbReference type="FunCoup" id="A0A2K1KPR6">
    <property type="interactions" value="871"/>
</dbReference>
<keyword evidence="11" id="KW-1185">Reference proteome</keyword>
<evidence type="ECO:0000256" key="6">
    <source>
        <dbReference type="ARBA" id="ARBA00023034"/>
    </source>
</evidence>
<dbReference type="PANTHER" id="PTHR21470">
    <property type="entry name" value="RAB6-INTERACTING PROTEIN GORAB"/>
    <property type="match status" value="1"/>
</dbReference>
<keyword evidence="7 8" id="KW-0175">Coiled coil</keyword>
<dbReference type="PANTHER" id="PTHR21470:SF2">
    <property type="entry name" value="RAB6-INTERACTING GOLGIN"/>
    <property type="match status" value="1"/>
</dbReference>
<dbReference type="RefSeq" id="XP_024374199.1">
    <property type="nucleotide sequence ID" value="XM_024518431.2"/>
</dbReference>
<evidence type="ECO:0000256" key="2">
    <source>
        <dbReference type="ARBA" id="ARBA00004555"/>
    </source>
</evidence>
<dbReference type="Gramene" id="Pp3c4_24280V3.3">
    <property type="protein sequence ID" value="Pp3c4_24280V3.3"/>
    <property type="gene ID" value="Pp3c4_24280"/>
</dbReference>
<organism evidence="9">
    <name type="scientific">Physcomitrium patens</name>
    <name type="common">Spreading-leaved earth moss</name>
    <name type="synonym">Physcomitrella patens</name>
    <dbReference type="NCBI Taxonomy" id="3218"/>
    <lineage>
        <taxon>Eukaryota</taxon>
        <taxon>Viridiplantae</taxon>
        <taxon>Streptophyta</taxon>
        <taxon>Embryophyta</taxon>
        <taxon>Bryophyta</taxon>
        <taxon>Bryophytina</taxon>
        <taxon>Bryopsida</taxon>
        <taxon>Funariidae</taxon>
        <taxon>Funariales</taxon>
        <taxon>Funariaceae</taxon>
        <taxon>Physcomitrium</taxon>
    </lineage>
</organism>
<evidence type="ECO:0000256" key="4">
    <source>
        <dbReference type="ARBA" id="ARBA00014130"/>
    </source>
</evidence>
<comment type="similarity">
    <text evidence="3">Belongs to the GORAB family.</text>
</comment>
<keyword evidence="5" id="KW-0963">Cytoplasm</keyword>
<dbReference type="Gramene" id="Pp3c4_24280V3.2">
    <property type="protein sequence ID" value="Pp3c4_24280V3.2"/>
    <property type="gene ID" value="Pp3c4_24280"/>
</dbReference>
<comment type="subcellular location">
    <subcellularLocation>
        <location evidence="1">Cytoplasm</location>
    </subcellularLocation>
    <subcellularLocation>
        <location evidence="2">Golgi apparatus</location>
    </subcellularLocation>
</comment>
<dbReference type="OrthoDB" id="1921288at2759"/>
<dbReference type="GeneID" id="112281661"/>
<name>A0A2K1KPR6_PHYPA</name>
<evidence type="ECO:0000256" key="1">
    <source>
        <dbReference type="ARBA" id="ARBA00004496"/>
    </source>
</evidence>
<evidence type="ECO:0000256" key="5">
    <source>
        <dbReference type="ARBA" id="ARBA00022490"/>
    </source>
</evidence>
<dbReference type="RefSeq" id="XP_024374200.1">
    <property type="nucleotide sequence ID" value="XM_024518432.2"/>
</dbReference>
<reference evidence="10" key="3">
    <citation type="submission" date="2020-12" db="UniProtKB">
        <authorList>
            <consortium name="EnsemblPlants"/>
        </authorList>
    </citation>
    <scope>IDENTIFICATION</scope>
</reference>
<dbReference type="Pfam" id="PF04949">
    <property type="entry name" value="Transcrip_act"/>
    <property type="match status" value="1"/>
</dbReference>
<sequence length="208" mass="24258">MAMMSEDSLATLEISLRETLHKEVEESERRQKAAEIQKLVWEERRNPISSVMPPHLSAGTAPGDLAKHSTDSAVKIVHAKEQEIEKRKSQVREKVQAQLNRVESEARSLDQLRRELEGLEDPTKQEVAEIRKKIEVVDRELRPLKQICEKKEKELKEALETYNEKTKIKTDLVGRLMDIVTESERQRMQKLEELNVLLEEMDRRKGLR</sequence>
<proteinExistence type="inferred from homology"/>
<dbReference type="GO" id="GO:0005794">
    <property type="term" value="C:Golgi apparatus"/>
    <property type="evidence" value="ECO:0007669"/>
    <property type="project" value="UniProtKB-SubCell"/>
</dbReference>
<dbReference type="KEGG" id="ppp:112281661"/>
<keyword evidence="6" id="KW-0333">Golgi apparatus</keyword>
<evidence type="ECO:0000313" key="10">
    <source>
        <dbReference type="EnsemblPlants" id="Pp3c4_24280V3.1"/>
    </source>
</evidence>
<evidence type="ECO:0000256" key="7">
    <source>
        <dbReference type="ARBA" id="ARBA00023054"/>
    </source>
</evidence>
<dbReference type="EnsemblPlants" id="Pp3c4_24280V3.2">
    <property type="protein sequence ID" value="Pp3c4_24280V3.2"/>
    <property type="gene ID" value="Pp3c4_24280"/>
</dbReference>
<dbReference type="Proteomes" id="UP000006727">
    <property type="component" value="Chromosome 4"/>
</dbReference>
<reference evidence="9 11" key="2">
    <citation type="journal article" date="2018" name="Plant J.">
        <title>The Physcomitrella patens chromosome-scale assembly reveals moss genome structure and evolution.</title>
        <authorList>
            <person name="Lang D."/>
            <person name="Ullrich K.K."/>
            <person name="Murat F."/>
            <person name="Fuchs J."/>
            <person name="Jenkins J."/>
            <person name="Haas F.B."/>
            <person name="Piednoel M."/>
            <person name="Gundlach H."/>
            <person name="Van Bel M."/>
            <person name="Meyberg R."/>
            <person name="Vives C."/>
            <person name="Morata J."/>
            <person name="Symeonidi A."/>
            <person name="Hiss M."/>
            <person name="Muchero W."/>
            <person name="Kamisugi Y."/>
            <person name="Saleh O."/>
            <person name="Blanc G."/>
            <person name="Decker E.L."/>
            <person name="van Gessel N."/>
            <person name="Grimwood J."/>
            <person name="Hayes R.D."/>
            <person name="Graham S.W."/>
            <person name="Gunter L.E."/>
            <person name="McDaniel S.F."/>
            <person name="Hoernstein S.N.W."/>
            <person name="Larsson A."/>
            <person name="Li F.W."/>
            <person name="Perroud P.F."/>
            <person name="Phillips J."/>
            <person name="Ranjan P."/>
            <person name="Rokshar D.S."/>
            <person name="Rothfels C.J."/>
            <person name="Schneider L."/>
            <person name="Shu S."/>
            <person name="Stevenson D.W."/>
            <person name="Thummler F."/>
            <person name="Tillich M."/>
            <person name="Villarreal Aguilar J.C."/>
            <person name="Widiez T."/>
            <person name="Wong G.K."/>
            <person name="Wymore A."/>
            <person name="Zhang Y."/>
            <person name="Zimmer A.D."/>
            <person name="Quatrano R.S."/>
            <person name="Mayer K.F.X."/>
            <person name="Goodstein D."/>
            <person name="Casacuberta J.M."/>
            <person name="Vandepoele K."/>
            <person name="Reski R."/>
            <person name="Cuming A.C."/>
            <person name="Tuskan G.A."/>
            <person name="Maumus F."/>
            <person name="Salse J."/>
            <person name="Schmutz J."/>
            <person name="Rensing S.A."/>
        </authorList>
    </citation>
    <scope>NUCLEOTIDE SEQUENCE [LARGE SCALE GENOMIC DNA]</scope>
    <source>
        <strain evidence="10 11">cv. Gransden 2004</strain>
    </source>
</reference>